<dbReference type="InterPro" id="IPR050925">
    <property type="entry name" value="Rhomboid_protease_S54"/>
</dbReference>
<sequence length="242" mass="25808">MNSDPMPPNRPRSSGQYRGYTAPTPPTMSPQLGGGLNAPQVPGNRGVTPAPAWRGGLRVGLRIAIGFVVVIWAVFAAEVVSGGRLAYFGIHPLDPSSLPYIFTSPLLHADLSHIISNTTVGAVFAFLVGCSGKRVFWEVTLICTVIGGFGTWVFGGIGTNHIGASGIIYGWLAYLIVRGIFNKSVREIVLGLVLAFTYSGLMWGVFPTSTAVSWQGHLFGAFGGILCGIFLTSDDPVRRQKR</sequence>
<dbReference type="HOGENOM" id="CLU_067823_2_0_11"/>
<evidence type="ECO:0000313" key="8">
    <source>
        <dbReference type="EMBL" id="EPD69392.1"/>
    </source>
</evidence>
<name>S2ZH68_9CORY</name>
<comment type="subcellular location">
    <subcellularLocation>
        <location evidence="1">Membrane</location>
        <topology evidence="1">Multi-pass membrane protein</topology>
    </subcellularLocation>
</comment>
<evidence type="ECO:0000259" key="7">
    <source>
        <dbReference type="Pfam" id="PF01694"/>
    </source>
</evidence>
<dbReference type="Pfam" id="PF01694">
    <property type="entry name" value="Rhomboid"/>
    <property type="match status" value="1"/>
</dbReference>
<evidence type="ECO:0000256" key="1">
    <source>
        <dbReference type="ARBA" id="ARBA00004141"/>
    </source>
</evidence>
<dbReference type="GO" id="GO:0004252">
    <property type="term" value="F:serine-type endopeptidase activity"/>
    <property type="evidence" value="ECO:0007669"/>
    <property type="project" value="InterPro"/>
</dbReference>
<proteinExistence type="predicted"/>
<feature type="transmembrane region" description="Helical" evidence="6">
    <location>
        <begin position="135"/>
        <end position="155"/>
    </location>
</feature>
<dbReference type="STRING" id="1125779.HMPREF1219_01264"/>
<feature type="transmembrane region" description="Helical" evidence="6">
    <location>
        <begin position="107"/>
        <end position="128"/>
    </location>
</feature>
<dbReference type="InterPro" id="IPR035952">
    <property type="entry name" value="Rhomboid-like_sf"/>
</dbReference>
<dbReference type="Gene3D" id="1.20.1540.10">
    <property type="entry name" value="Rhomboid-like"/>
    <property type="match status" value="1"/>
</dbReference>
<evidence type="ECO:0000256" key="6">
    <source>
        <dbReference type="SAM" id="Phobius"/>
    </source>
</evidence>
<dbReference type="Proteomes" id="UP000014408">
    <property type="component" value="Unassembled WGS sequence"/>
</dbReference>
<feature type="transmembrane region" description="Helical" evidence="6">
    <location>
        <begin position="161"/>
        <end position="181"/>
    </location>
</feature>
<organism evidence="8 9">
    <name type="scientific">Corynebacterium pyruviciproducens ATCC BAA-1742</name>
    <dbReference type="NCBI Taxonomy" id="1125779"/>
    <lineage>
        <taxon>Bacteria</taxon>
        <taxon>Bacillati</taxon>
        <taxon>Actinomycetota</taxon>
        <taxon>Actinomycetes</taxon>
        <taxon>Mycobacteriales</taxon>
        <taxon>Corynebacteriaceae</taxon>
        <taxon>Corynebacterium</taxon>
    </lineage>
</organism>
<feature type="transmembrane region" description="Helical" evidence="6">
    <location>
        <begin position="212"/>
        <end position="232"/>
    </location>
</feature>
<feature type="compositionally biased region" description="Pro residues" evidence="5">
    <location>
        <begin position="1"/>
        <end position="10"/>
    </location>
</feature>
<keyword evidence="3 6" id="KW-1133">Transmembrane helix</keyword>
<dbReference type="AlphaFoldDB" id="S2ZH68"/>
<dbReference type="PANTHER" id="PTHR43731:SF9">
    <property type="entry name" value="SLR1461 PROTEIN"/>
    <property type="match status" value="1"/>
</dbReference>
<feature type="region of interest" description="Disordered" evidence="5">
    <location>
        <begin position="1"/>
        <end position="44"/>
    </location>
</feature>
<evidence type="ECO:0000256" key="3">
    <source>
        <dbReference type="ARBA" id="ARBA00022989"/>
    </source>
</evidence>
<evidence type="ECO:0000256" key="2">
    <source>
        <dbReference type="ARBA" id="ARBA00022692"/>
    </source>
</evidence>
<dbReference type="eggNOG" id="COG0705">
    <property type="taxonomic scope" value="Bacteria"/>
</dbReference>
<reference evidence="8 9" key="1">
    <citation type="submission" date="2013-05" db="EMBL/GenBank/DDBJ databases">
        <title>The Genome Sequence of Corynebacterium pyruviciproducens 1773O (ATCC BAA-1742).</title>
        <authorList>
            <consortium name="The Broad Institute Genomics Platform"/>
            <person name="Earl A."/>
            <person name="Ward D."/>
            <person name="Feldgarden M."/>
            <person name="Gevers D."/>
            <person name="Tong J."/>
            <person name="Walker B."/>
            <person name="Young S."/>
            <person name="Zeng Q."/>
            <person name="Gargeya S."/>
            <person name="Fitzgerald M."/>
            <person name="Haas B."/>
            <person name="Abouelleil A."/>
            <person name="Allen A.W."/>
            <person name="Alvarado L."/>
            <person name="Arachchi H.M."/>
            <person name="Berlin A.M."/>
            <person name="Chapman S.B."/>
            <person name="Gainer-Dewar J."/>
            <person name="Goldberg J."/>
            <person name="Griggs A."/>
            <person name="Gujja S."/>
            <person name="Hansen M."/>
            <person name="Howarth C."/>
            <person name="Imamovic A."/>
            <person name="Ireland A."/>
            <person name="Larimer J."/>
            <person name="McCowan C."/>
            <person name="Murphy C."/>
            <person name="Pearson M."/>
            <person name="Poon T.W."/>
            <person name="Priest M."/>
            <person name="Roberts A."/>
            <person name="Saif S."/>
            <person name="Shea T."/>
            <person name="Sisk P."/>
            <person name="Sykes S."/>
            <person name="Wortman J."/>
            <person name="Nusbaum C."/>
            <person name="Birren B."/>
        </authorList>
    </citation>
    <scope>NUCLEOTIDE SEQUENCE [LARGE SCALE GENOMIC DNA]</scope>
    <source>
        <strain evidence="8 9">ATCC BAA-1742</strain>
    </source>
</reference>
<dbReference type="GO" id="GO:0016020">
    <property type="term" value="C:membrane"/>
    <property type="evidence" value="ECO:0007669"/>
    <property type="project" value="UniProtKB-SubCell"/>
</dbReference>
<evidence type="ECO:0000256" key="5">
    <source>
        <dbReference type="SAM" id="MobiDB-lite"/>
    </source>
</evidence>
<accession>S2ZH68</accession>
<dbReference type="SUPFAM" id="SSF144091">
    <property type="entry name" value="Rhomboid-like"/>
    <property type="match status" value="1"/>
</dbReference>
<keyword evidence="4 6" id="KW-0472">Membrane</keyword>
<feature type="transmembrane region" description="Helical" evidence="6">
    <location>
        <begin position="63"/>
        <end position="87"/>
    </location>
</feature>
<dbReference type="InterPro" id="IPR022764">
    <property type="entry name" value="Peptidase_S54_rhomboid_dom"/>
</dbReference>
<dbReference type="PANTHER" id="PTHR43731">
    <property type="entry name" value="RHOMBOID PROTEASE"/>
    <property type="match status" value="1"/>
</dbReference>
<feature type="transmembrane region" description="Helical" evidence="6">
    <location>
        <begin position="188"/>
        <end position="206"/>
    </location>
</feature>
<protein>
    <recommendedName>
        <fullName evidence="7">Peptidase S54 rhomboid domain-containing protein</fullName>
    </recommendedName>
</protein>
<comment type="caution">
    <text evidence="8">The sequence shown here is derived from an EMBL/GenBank/DDBJ whole genome shotgun (WGS) entry which is preliminary data.</text>
</comment>
<evidence type="ECO:0000256" key="4">
    <source>
        <dbReference type="ARBA" id="ARBA00023136"/>
    </source>
</evidence>
<keyword evidence="2 6" id="KW-0812">Transmembrane</keyword>
<feature type="domain" description="Peptidase S54 rhomboid" evidence="7">
    <location>
        <begin position="101"/>
        <end position="231"/>
    </location>
</feature>
<evidence type="ECO:0000313" key="9">
    <source>
        <dbReference type="Proteomes" id="UP000014408"/>
    </source>
</evidence>
<dbReference type="EMBL" id="ATBY01000013">
    <property type="protein sequence ID" value="EPD69392.1"/>
    <property type="molecule type" value="Genomic_DNA"/>
</dbReference>
<keyword evidence="9" id="KW-1185">Reference proteome</keyword>
<gene>
    <name evidence="8" type="ORF">HMPREF1219_01264</name>
</gene>
<dbReference type="PATRIC" id="fig|1125779.3.peg.1239"/>